<organism evidence="2 3">
    <name type="scientific">Cephalotus follicularis</name>
    <name type="common">Albany pitcher plant</name>
    <dbReference type="NCBI Taxonomy" id="3775"/>
    <lineage>
        <taxon>Eukaryota</taxon>
        <taxon>Viridiplantae</taxon>
        <taxon>Streptophyta</taxon>
        <taxon>Embryophyta</taxon>
        <taxon>Tracheophyta</taxon>
        <taxon>Spermatophyta</taxon>
        <taxon>Magnoliopsida</taxon>
        <taxon>eudicotyledons</taxon>
        <taxon>Gunneridae</taxon>
        <taxon>Pentapetalae</taxon>
        <taxon>rosids</taxon>
        <taxon>fabids</taxon>
        <taxon>Oxalidales</taxon>
        <taxon>Cephalotaceae</taxon>
        <taxon>Cephalotus</taxon>
    </lineage>
</organism>
<proteinExistence type="predicted"/>
<evidence type="ECO:0000313" key="2">
    <source>
        <dbReference type="EMBL" id="GAV77031.1"/>
    </source>
</evidence>
<feature type="non-terminal residue" evidence="2">
    <location>
        <position position="1"/>
    </location>
</feature>
<dbReference type="InterPro" id="IPR046796">
    <property type="entry name" value="Transposase_32_dom"/>
</dbReference>
<dbReference type="Pfam" id="PF20167">
    <property type="entry name" value="Transposase_32"/>
    <property type="match status" value="1"/>
</dbReference>
<reference evidence="3" key="1">
    <citation type="submission" date="2016-04" db="EMBL/GenBank/DDBJ databases">
        <title>Cephalotus genome sequencing.</title>
        <authorList>
            <person name="Fukushima K."/>
            <person name="Hasebe M."/>
            <person name="Fang X."/>
        </authorList>
    </citation>
    <scope>NUCLEOTIDE SEQUENCE [LARGE SCALE GENOMIC DNA]</scope>
    <source>
        <strain evidence="3">cv. St1</strain>
    </source>
</reference>
<keyword evidence="3" id="KW-1185">Reference proteome</keyword>
<name>A0A1Q3CAC2_CEPFO</name>
<gene>
    <name evidence="2" type="ORF">CFOL_v3_20503</name>
</gene>
<dbReference type="EMBL" id="BDDD01001556">
    <property type="protein sequence ID" value="GAV77031.1"/>
    <property type="molecule type" value="Genomic_DNA"/>
</dbReference>
<evidence type="ECO:0000313" key="3">
    <source>
        <dbReference type="Proteomes" id="UP000187406"/>
    </source>
</evidence>
<protein>
    <recommendedName>
        <fullName evidence="1">Putative plant transposon protein domain-containing protein</fullName>
    </recommendedName>
</protein>
<dbReference type="InParanoid" id="A0A1Q3CAC2"/>
<sequence>KENSLLISYPEAYFECKILVGKILDFDFCSNEGFPIVGWLEAQGLSPLCQINLPYYPELMKEFYVNIIPSSMVDVCTIVQYTEIRFSFTTVATILDIPDEGAKGWNQRNWIINKEFNKQECVRMLFGENADCMQRMYTSNLSLHHRFLHCAVATHILPKADSFDEVTHMEAYTMYHIITGQKINVPSLIIHHMHAMHSRENARLPYSNIITKIIMDFGVDL</sequence>
<dbReference type="Proteomes" id="UP000187406">
    <property type="component" value="Unassembled WGS sequence"/>
</dbReference>
<comment type="caution">
    <text evidence="2">The sequence shown here is derived from an EMBL/GenBank/DDBJ whole genome shotgun (WGS) entry which is preliminary data.</text>
</comment>
<accession>A0A1Q3CAC2</accession>
<feature type="non-terminal residue" evidence="2">
    <location>
        <position position="221"/>
    </location>
</feature>
<dbReference type="AlphaFoldDB" id="A0A1Q3CAC2"/>
<feature type="domain" description="Putative plant transposon protein" evidence="1">
    <location>
        <begin position="44"/>
        <end position="220"/>
    </location>
</feature>
<evidence type="ECO:0000259" key="1">
    <source>
        <dbReference type="Pfam" id="PF20167"/>
    </source>
</evidence>